<dbReference type="EMBL" id="JAKKFD010000044">
    <property type="protein sequence ID" value="MCG5446232.1"/>
    <property type="molecule type" value="Genomic_DNA"/>
</dbReference>
<evidence type="ECO:0000256" key="1">
    <source>
        <dbReference type="SAM" id="Phobius"/>
    </source>
</evidence>
<dbReference type="Proteomes" id="UP001201629">
    <property type="component" value="Unassembled WGS sequence"/>
</dbReference>
<dbReference type="RefSeq" id="WP_238681156.1">
    <property type="nucleotide sequence ID" value="NZ_JAKKFD010000044.1"/>
</dbReference>
<feature type="transmembrane region" description="Helical" evidence="1">
    <location>
        <begin position="56"/>
        <end position="75"/>
    </location>
</feature>
<protein>
    <submittedName>
        <fullName evidence="2">PrgI family protein</fullName>
    </submittedName>
</protein>
<feature type="transmembrane region" description="Helical" evidence="1">
    <location>
        <begin position="32"/>
        <end position="50"/>
    </location>
</feature>
<organism evidence="2 3">
    <name type="scientific">Micromonospora trifolii</name>
    <dbReference type="NCBI Taxonomy" id="2911208"/>
    <lineage>
        <taxon>Bacteria</taxon>
        <taxon>Bacillati</taxon>
        <taxon>Actinomycetota</taxon>
        <taxon>Actinomycetes</taxon>
        <taxon>Micromonosporales</taxon>
        <taxon>Micromonosporaceae</taxon>
        <taxon>Micromonospora</taxon>
    </lineage>
</organism>
<keyword evidence="1" id="KW-0812">Transmembrane</keyword>
<keyword evidence="3" id="KW-1185">Reference proteome</keyword>
<evidence type="ECO:0000313" key="2">
    <source>
        <dbReference type="EMBL" id="MCG5446232.1"/>
    </source>
</evidence>
<name>A0ABS9N8E3_9ACTN</name>
<sequence length="320" mass="32728">MRPSEDAPPQARIPADVDTPDKIVYGLTARQVAILAVAAALGYGIVRSVGTLLPQPVLIAVLTPLAGAAIVLALGRRDGLSMDAWLMAALRHTRGPKRLAPAAAGHPGAAPDWAPGTATPATAVPVLRLPATAISATGVVDVGTHAVALVACSTVNIGLRTGDEQAALIGSYGRWLNSLSAPVQIVISAQRVDLSRHAHRIADNSETIAHPALAGAARDYARFLDDLAAHRDPLWRTVTVAVTATGEKARDIEVLRRAAHAASALSALGAQTTVLDGGHAAAVLTCATDPYTPADVTWARALPDAAITGSGDGHAPTAMV</sequence>
<dbReference type="Pfam" id="PF12666">
    <property type="entry name" value="PrgI"/>
    <property type="match status" value="1"/>
</dbReference>
<reference evidence="2 3" key="1">
    <citation type="submission" date="2022-01" db="EMBL/GenBank/DDBJ databases">
        <authorList>
            <person name="Riesco R."/>
            <person name="Trujillo M.E."/>
        </authorList>
    </citation>
    <scope>NUCLEOTIDE SEQUENCE [LARGE SCALE GENOMIC DNA]</scope>
    <source>
        <strain evidence="2 3">NIE79</strain>
    </source>
</reference>
<gene>
    <name evidence="2" type="ORF">NIE79_004800</name>
</gene>
<proteinExistence type="predicted"/>
<accession>A0ABS9N8E3</accession>
<keyword evidence="1" id="KW-0472">Membrane</keyword>
<dbReference type="InterPro" id="IPR024414">
    <property type="entry name" value="Uncharacterised_PrgI"/>
</dbReference>
<evidence type="ECO:0000313" key="3">
    <source>
        <dbReference type="Proteomes" id="UP001201629"/>
    </source>
</evidence>
<keyword evidence="1" id="KW-1133">Transmembrane helix</keyword>
<comment type="caution">
    <text evidence="2">The sequence shown here is derived from an EMBL/GenBank/DDBJ whole genome shotgun (WGS) entry which is preliminary data.</text>
</comment>